<sequence>MVTTTHYSAQGRKPRLVFPDVARGFMLLSIALANVVTAWGQNDASPHANPDSPVVYDGSVADAVTIVIGAVGVHVRGLPLFCTLLGFGIGLICNSLQRRCFPRGAAKTAIAKRYSLLAAIGAVHCLFLFYGDIMLAYGLTGILIALLIGLSNKALGWIAGLLYALNVIIFLGLAAGLAVFDVEALGSTGNLAEEFGLTLNSYGEALLAGLVGLLMSSFGLVTQLPMILPPMLVGLIFARRGYGRVTAQNSRALWTWCALMLGISFGIGLPLGLAQIGVLPAQWAITLDLVNTAFGPLTGPGLFAFFALACSGLQRLVDAGGRLPLILQPVSALGKRSMSGYVGQSILFFILVYPFTLNLTEGWGATKLSLLAIGVWLVTALIAWILEANAIPGPLEKLHRRLSYGKQGLPQRWTPTLDYRSPVSGSKAEC</sequence>
<gene>
    <name evidence="3" type="ORF">ATK06_1694</name>
</gene>
<name>A0A2A9DRH9_9CORY</name>
<evidence type="ECO:0000313" key="4">
    <source>
        <dbReference type="Proteomes" id="UP000221653"/>
    </source>
</evidence>
<reference evidence="3 4" key="1">
    <citation type="submission" date="2017-10" db="EMBL/GenBank/DDBJ databases">
        <title>Sequencing the genomes of 1000 actinobacteria strains.</title>
        <authorList>
            <person name="Klenk H.-P."/>
        </authorList>
    </citation>
    <scope>NUCLEOTIDE SEQUENCE [LARGE SCALE GENOMIC DNA]</scope>
    <source>
        <strain evidence="3 4">DSM 20688</strain>
    </source>
</reference>
<feature type="transmembrane region" description="Helical" evidence="1">
    <location>
        <begin position="162"/>
        <end position="185"/>
    </location>
</feature>
<dbReference type="AlphaFoldDB" id="A0A2A9DRH9"/>
<feature type="transmembrane region" description="Helical" evidence="1">
    <location>
        <begin position="368"/>
        <end position="391"/>
    </location>
</feature>
<protein>
    <submittedName>
        <fullName evidence="3">Putative membrane protein YeiB</fullName>
    </submittedName>
</protein>
<accession>A0A2A9DRH9</accession>
<keyword evidence="4" id="KW-1185">Reference proteome</keyword>
<dbReference type="PANTHER" id="PTHR30590:SF2">
    <property type="entry name" value="INNER MEMBRANE PROTEIN"/>
    <property type="match status" value="1"/>
</dbReference>
<keyword evidence="1" id="KW-1133">Transmembrane helix</keyword>
<evidence type="ECO:0000259" key="2">
    <source>
        <dbReference type="Pfam" id="PF04235"/>
    </source>
</evidence>
<feature type="transmembrane region" description="Helical" evidence="1">
    <location>
        <begin position="253"/>
        <end position="277"/>
    </location>
</feature>
<keyword evidence="1" id="KW-0812">Transmembrane</keyword>
<feature type="transmembrane region" description="Helical" evidence="1">
    <location>
        <begin position="297"/>
        <end position="317"/>
    </location>
</feature>
<dbReference type="InterPro" id="IPR052529">
    <property type="entry name" value="Bact_Transport_Assoc"/>
</dbReference>
<feature type="transmembrane region" description="Helical" evidence="1">
    <location>
        <begin position="114"/>
        <end position="130"/>
    </location>
</feature>
<evidence type="ECO:0000313" key="3">
    <source>
        <dbReference type="EMBL" id="PFG28582.1"/>
    </source>
</evidence>
<keyword evidence="1" id="KW-0472">Membrane</keyword>
<dbReference type="PANTHER" id="PTHR30590">
    <property type="entry name" value="INNER MEMBRANE PROTEIN"/>
    <property type="match status" value="1"/>
</dbReference>
<evidence type="ECO:0000256" key="1">
    <source>
        <dbReference type="SAM" id="Phobius"/>
    </source>
</evidence>
<proteinExistence type="predicted"/>
<feature type="transmembrane region" description="Helical" evidence="1">
    <location>
        <begin position="205"/>
        <end position="232"/>
    </location>
</feature>
<feature type="transmembrane region" description="Helical" evidence="1">
    <location>
        <begin position="60"/>
        <end position="93"/>
    </location>
</feature>
<organism evidence="3 4">
    <name type="scientific">Corynebacterium renale</name>
    <dbReference type="NCBI Taxonomy" id="1724"/>
    <lineage>
        <taxon>Bacteria</taxon>
        <taxon>Bacillati</taxon>
        <taxon>Actinomycetota</taxon>
        <taxon>Actinomycetes</taxon>
        <taxon>Mycobacteriales</taxon>
        <taxon>Corynebacteriaceae</taxon>
        <taxon>Corynebacterium</taxon>
    </lineage>
</organism>
<dbReference type="STRING" id="1724.GCA_001044175_00993"/>
<dbReference type="InterPro" id="IPR007349">
    <property type="entry name" value="DUF418"/>
</dbReference>
<dbReference type="OrthoDB" id="2388539at2"/>
<feature type="transmembrane region" description="Helical" evidence="1">
    <location>
        <begin position="136"/>
        <end position="155"/>
    </location>
</feature>
<dbReference type="Pfam" id="PF04235">
    <property type="entry name" value="DUF418"/>
    <property type="match status" value="1"/>
</dbReference>
<feature type="transmembrane region" description="Helical" evidence="1">
    <location>
        <begin position="21"/>
        <end position="40"/>
    </location>
</feature>
<dbReference type="EMBL" id="PDJF01000001">
    <property type="protein sequence ID" value="PFG28582.1"/>
    <property type="molecule type" value="Genomic_DNA"/>
</dbReference>
<feature type="transmembrane region" description="Helical" evidence="1">
    <location>
        <begin position="338"/>
        <end position="356"/>
    </location>
</feature>
<dbReference type="Proteomes" id="UP000221653">
    <property type="component" value="Unassembled WGS sequence"/>
</dbReference>
<comment type="caution">
    <text evidence="3">The sequence shown here is derived from an EMBL/GenBank/DDBJ whole genome shotgun (WGS) entry which is preliminary data.</text>
</comment>
<feature type="domain" description="DUF418" evidence="2">
    <location>
        <begin position="239"/>
        <end position="406"/>
    </location>
</feature>